<sequence length="56" mass="6260">MLMRNEGLSSRSGSRYSHQLERKGGRAPSLRLRFGRRADPSLAARKPSPDGIDYNS</sequence>
<feature type="non-terminal residue" evidence="2">
    <location>
        <position position="56"/>
    </location>
</feature>
<reference evidence="2 3" key="1">
    <citation type="journal article" date="2018" name="Gigascience">
        <title>Genomes of trombidid mites reveal novel predicted allergens and laterally-transferred genes associated with secondary metabolism.</title>
        <authorList>
            <person name="Dong X."/>
            <person name="Chaisiri K."/>
            <person name="Xia D."/>
            <person name="Armstrong S.D."/>
            <person name="Fang Y."/>
            <person name="Donnelly M.J."/>
            <person name="Kadowaki T."/>
            <person name="McGarry J.W."/>
            <person name="Darby A.C."/>
            <person name="Makepeace B.L."/>
        </authorList>
    </citation>
    <scope>NUCLEOTIDE SEQUENCE [LARGE SCALE GENOMIC DNA]</scope>
    <source>
        <strain evidence="2">UoL-WK</strain>
    </source>
</reference>
<proteinExistence type="predicted"/>
<accession>A0A443RB09</accession>
<dbReference type="AlphaFoldDB" id="A0A443RB09"/>
<gene>
    <name evidence="2" type="ORF">B4U79_07434</name>
</gene>
<name>A0A443RB09_9ACAR</name>
<dbReference type="OrthoDB" id="6364308at2759"/>
<comment type="caution">
    <text evidence="2">The sequence shown here is derived from an EMBL/GenBank/DDBJ whole genome shotgun (WGS) entry which is preliminary data.</text>
</comment>
<evidence type="ECO:0000256" key="1">
    <source>
        <dbReference type="SAM" id="MobiDB-lite"/>
    </source>
</evidence>
<feature type="compositionally biased region" description="Polar residues" evidence="1">
    <location>
        <begin position="7"/>
        <end position="17"/>
    </location>
</feature>
<dbReference type="EMBL" id="NCKU01001311">
    <property type="protein sequence ID" value="RWS12464.1"/>
    <property type="molecule type" value="Genomic_DNA"/>
</dbReference>
<evidence type="ECO:0000313" key="2">
    <source>
        <dbReference type="EMBL" id="RWS12464.1"/>
    </source>
</evidence>
<feature type="region of interest" description="Disordered" evidence="1">
    <location>
        <begin position="1"/>
        <end position="56"/>
    </location>
</feature>
<dbReference type="GO" id="GO:0007218">
    <property type="term" value="P:neuropeptide signaling pathway"/>
    <property type="evidence" value="ECO:0007669"/>
    <property type="project" value="UniProtKB-KW"/>
</dbReference>
<dbReference type="Proteomes" id="UP000285301">
    <property type="component" value="Unassembled WGS sequence"/>
</dbReference>
<organism evidence="2 3">
    <name type="scientific">Dinothrombium tinctorium</name>
    <dbReference type="NCBI Taxonomy" id="1965070"/>
    <lineage>
        <taxon>Eukaryota</taxon>
        <taxon>Metazoa</taxon>
        <taxon>Ecdysozoa</taxon>
        <taxon>Arthropoda</taxon>
        <taxon>Chelicerata</taxon>
        <taxon>Arachnida</taxon>
        <taxon>Acari</taxon>
        <taxon>Acariformes</taxon>
        <taxon>Trombidiformes</taxon>
        <taxon>Prostigmata</taxon>
        <taxon>Anystina</taxon>
        <taxon>Parasitengona</taxon>
        <taxon>Trombidioidea</taxon>
        <taxon>Trombidiidae</taxon>
        <taxon>Dinothrombium</taxon>
    </lineage>
</organism>
<evidence type="ECO:0000313" key="3">
    <source>
        <dbReference type="Proteomes" id="UP000285301"/>
    </source>
</evidence>
<keyword evidence="2" id="KW-0527">Neuropeptide</keyword>
<protein>
    <submittedName>
        <fullName evidence="2">Short neuropeptide F-like protein</fullName>
    </submittedName>
</protein>
<dbReference type="STRING" id="1965070.A0A443RB09"/>
<keyword evidence="3" id="KW-1185">Reference proteome</keyword>